<dbReference type="InterPro" id="IPR004433">
    <property type="entry name" value="MenaQ_synth_MenD"/>
</dbReference>
<evidence type="ECO:0000256" key="4">
    <source>
        <dbReference type="ARBA" id="ARBA00023052"/>
    </source>
</evidence>
<dbReference type="CDD" id="cd07037">
    <property type="entry name" value="TPP_PYR_MenD"/>
    <property type="match status" value="1"/>
</dbReference>
<comment type="similarity">
    <text evidence="6">Belongs to the TPP enzyme family. MenD subfamily.</text>
</comment>
<proteinExistence type="inferred from homology"/>
<comment type="caution">
    <text evidence="8">The sequence shown here is derived from an EMBL/GenBank/DDBJ whole genome shotgun (WGS) entry which is preliminary data.</text>
</comment>
<dbReference type="GO" id="GO:0070204">
    <property type="term" value="F:2-succinyl-5-enolpyruvyl-6-hydroxy-3-cyclohexene-1-carboxylic-acid synthase activity"/>
    <property type="evidence" value="ECO:0007669"/>
    <property type="project" value="UniProtKB-EC"/>
</dbReference>
<comment type="subunit">
    <text evidence="6">Homodimer.</text>
</comment>
<evidence type="ECO:0000256" key="3">
    <source>
        <dbReference type="ARBA" id="ARBA00022842"/>
    </source>
</evidence>
<keyword evidence="1 6" id="KW-0808">Transferase</keyword>
<comment type="function">
    <text evidence="6">Catalyzes the thiamine diphosphate-dependent decarboxylation of 2-oxoglutarate and the subsequent addition of the resulting succinic semialdehyde-thiamine pyrophosphate anion to isochorismate to yield 2-succinyl-5-enolpyruvyl-6-hydroxy-3-cyclohexene-1-carboxylate (SEPHCHC).</text>
</comment>
<evidence type="ECO:0000256" key="6">
    <source>
        <dbReference type="HAMAP-Rule" id="MF_01659"/>
    </source>
</evidence>
<evidence type="ECO:0000259" key="7">
    <source>
        <dbReference type="Pfam" id="PF02776"/>
    </source>
</evidence>
<keyword evidence="4 6" id="KW-0786">Thiamine pyrophosphate</keyword>
<evidence type="ECO:0000256" key="5">
    <source>
        <dbReference type="ARBA" id="ARBA00023211"/>
    </source>
</evidence>
<evidence type="ECO:0000256" key="1">
    <source>
        <dbReference type="ARBA" id="ARBA00022679"/>
    </source>
</evidence>
<dbReference type="PANTHER" id="PTHR42916:SF1">
    <property type="entry name" value="PROTEIN PHYLLO, CHLOROPLASTIC"/>
    <property type="match status" value="1"/>
</dbReference>
<gene>
    <name evidence="6" type="primary">menD</name>
    <name evidence="8" type="ORF">JOE69_002484</name>
</gene>
<dbReference type="Proteomes" id="UP001185069">
    <property type="component" value="Unassembled WGS sequence"/>
</dbReference>
<protein>
    <recommendedName>
        <fullName evidence="6">2-succinyl-5-enolpyruvyl-6-hydroxy-3-cyclohexene-1-carboxylate synthase</fullName>
        <shortName evidence="6">SEPHCHC synthase</shortName>
        <ecNumber evidence="6">2.2.1.9</ecNumber>
    </recommendedName>
    <alternativeName>
        <fullName evidence="6">Menaquinone biosynthesis protein MenD</fullName>
    </alternativeName>
</protein>
<dbReference type="PANTHER" id="PTHR42916">
    <property type="entry name" value="2-SUCCINYL-5-ENOLPYRUVYL-6-HYDROXY-3-CYCLOHEXENE-1-CARBOXYLATE SYNTHASE"/>
    <property type="match status" value="1"/>
</dbReference>
<comment type="catalytic activity">
    <reaction evidence="6">
        <text>isochorismate + 2-oxoglutarate + H(+) = 5-enolpyruvoyl-6-hydroxy-2-succinyl-cyclohex-3-ene-1-carboxylate + CO2</text>
        <dbReference type="Rhea" id="RHEA:25593"/>
        <dbReference type="ChEBI" id="CHEBI:15378"/>
        <dbReference type="ChEBI" id="CHEBI:16526"/>
        <dbReference type="ChEBI" id="CHEBI:16810"/>
        <dbReference type="ChEBI" id="CHEBI:29780"/>
        <dbReference type="ChEBI" id="CHEBI:58818"/>
        <dbReference type="EC" id="2.2.1.9"/>
    </reaction>
</comment>
<dbReference type="PIRSF" id="PIRSF004983">
    <property type="entry name" value="MenD"/>
    <property type="match status" value="1"/>
</dbReference>
<dbReference type="Pfam" id="PF02776">
    <property type="entry name" value="TPP_enzyme_N"/>
    <property type="match status" value="1"/>
</dbReference>
<feature type="domain" description="Thiamine pyrophosphate enzyme N-terminal TPP-binding" evidence="7">
    <location>
        <begin position="16"/>
        <end position="128"/>
    </location>
</feature>
<accession>A0ABU1JFR9</accession>
<evidence type="ECO:0000313" key="9">
    <source>
        <dbReference type="Proteomes" id="UP001185069"/>
    </source>
</evidence>
<reference evidence="8 9" key="1">
    <citation type="submission" date="2023-07" db="EMBL/GenBank/DDBJ databases">
        <title>Sequencing the genomes of 1000 actinobacteria strains.</title>
        <authorList>
            <person name="Klenk H.-P."/>
        </authorList>
    </citation>
    <scope>NUCLEOTIDE SEQUENCE [LARGE SCALE GENOMIC DNA]</scope>
    <source>
        <strain evidence="8 9">DSM 14555</strain>
    </source>
</reference>
<dbReference type="HAMAP" id="MF_01659">
    <property type="entry name" value="MenD"/>
    <property type="match status" value="1"/>
</dbReference>
<keyword evidence="3 6" id="KW-0460">Magnesium</keyword>
<dbReference type="CDD" id="cd02009">
    <property type="entry name" value="TPP_SHCHC_synthase"/>
    <property type="match status" value="1"/>
</dbReference>
<comment type="pathway">
    <text evidence="6">Quinol/quinone metabolism; 1,4-dihydroxy-2-naphthoate biosynthesis; 1,4-dihydroxy-2-naphthoate from chorismate: step 2/7.</text>
</comment>
<dbReference type="InterPro" id="IPR029061">
    <property type="entry name" value="THDP-binding"/>
</dbReference>
<dbReference type="NCBIfam" id="TIGR00173">
    <property type="entry name" value="menD"/>
    <property type="match status" value="1"/>
</dbReference>
<evidence type="ECO:0000313" key="8">
    <source>
        <dbReference type="EMBL" id="MDR6270246.1"/>
    </source>
</evidence>
<keyword evidence="5 6" id="KW-0464">Manganese</keyword>
<dbReference type="SUPFAM" id="SSF52518">
    <property type="entry name" value="Thiamin diphosphate-binding fold (THDP-binding)"/>
    <property type="match status" value="2"/>
</dbReference>
<comment type="cofactor">
    <cofactor evidence="6">
        <name>thiamine diphosphate</name>
        <dbReference type="ChEBI" id="CHEBI:58937"/>
    </cofactor>
    <text evidence="6">Binds 1 thiamine pyrophosphate per subunit.</text>
</comment>
<dbReference type="EMBL" id="JAVDQF010000001">
    <property type="protein sequence ID" value="MDR6270246.1"/>
    <property type="molecule type" value="Genomic_DNA"/>
</dbReference>
<dbReference type="Gene3D" id="3.40.50.1220">
    <property type="entry name" value="TPP-binding domain"/>
    <property type="match status" value="1"/>
</dbReference>
<keyword evidence="6" id="KW-0474">Menaquinone biosynthesis</keyword>
<dbReference type="EC" id="2.2.1.9" evidence="6"/>
<comment type="pathway">
    <text evidence="6">Quinol/quinone metabolism; menaquinone biosynthesis.</text>
</comment>
<comment type="cofactor">
    <cofactor evidence="6">
        <name>Mg(2+)</name>
        <dbReference type="ChEBI" id="CHEBI:18420"/>
    </cofactor>
    <cofactor evidence="6">
        <name>Mn(2+)</name>
        <dbReference type="ChEBI" id="CHEBI:29035"/>
    </cofactor>
</comment>
<organism evidence="8 9">
    <name type="scientific">Arthrobacter russicus</name>
    <dbReference type="NCBI Taxonomy" id="172040"/>
    <lineage>
        <taxon>Bacteria</taxon>
        <taxon>Bacillati</taxon>
        <taxon>Actinomycetota</taxon>
        <taxon>Actinomycetes</taxon>
        <taxon>Micrococcales</taxon>
        <taxon>Micrococcaceae</taxon>
        <taxon>Arthrobacter</taxon>
    </lineage>
</organism>
<evidence type="ECO:0000256" key="2">
    <source>
        <dbReference type="ARBA" id="ARBA00022723"/>
    </source>
</evidence>
<name>A0ABU1JFR9_9MICC</name>
<keyword evidence="2 6" id="KW-0479">Metal-binding</keyword>
<sequence>MNVSTAGLSSMDSARGAIAALIAGGVQQVVLSPGSRNAPLVYAVAAAGAALEAVVRVDERSAGFTALGLAVGSGAPTAVLTTSGTAVGNLLPAVMEADHAGVPLLVLSADRPEELRGTGANQTTDQVDLFGSHVRFAVDVAAGDDPRAAVQTGLDAAQGHLQGVPAGPVQLNFGFREPLTPALDGSGYLPMKAPQPVRSAVETVIPQHLEPGRQHRTVVLAGHGAGPQAELFARRHRLPLLAEPSSNARFGPNAIGPYRLLLPHFEALVERVVVFGRPTLSRPVAALLDRSDLPRALYLPRPVAWFEPGRRSERIIDGWNELGEFAGAGPQGWLEAWLAAGIQAESALDEVLGEAMGEQPSGLLLAREIWKRPEHLVIGSSNPIRDADLAARPRSESPRVHANRGLAGIDGTISTASGLALGSGKPSRLLLGDLTLLHDAGGLLLPRGERVPDLQIVLLNDSGGGIFSLLEHGRLGLQEGYRTAVERFFGTPHDVRMSALAEAYGVDHRLVGTVAELVEMLQAPVRGRSVVEIRTERTALRGLHDQVKTAVDAAVAG</sequence>
<dbReference type="Gene3D" id="3.40.50.970">
    <property type="match status" value="2"/>
</dbReference>
<keyword evidence="9" id="KW-1185">Reference proteome</keyword>
<dbReference type="InterPro" id="IPR012001">
    <property type="entry name" value="Thiamin_PyroP_enz_TPP-bd_dom"/>
</dbReference>